<evidence type="ECO:0000256" key="9">
    <source>
        <dbReference type="RuleBase" id="RU361169"/>
    </source>
</evidence>
<evidence type="ECO:0000313" key="11">
    <source>
        <dbReference type="EMBL" id="KAA8523020.1"/>
    </source>
</evidence>
<evidence type="ECO:0008006" key="13">
    <source>
        <dbReference type="Google" id="ProtNLM"/>
    </source>
</evidence>
<dbReference type="PROSITE" id="PS00502">
    <property type="entry name" value="POLYGALACTURONASE"/>
    <property type="match status" value="1"/>
</dbReference>
<proteinExistence type="inferred from homology"/>
<keyword evidence="10" id="KW-0732">Signal</keyword>
<evidence type="ECO:0000256" key="1">
    <source>
        <dbReference type="ARBA" id="ARBA00004191"/>
    </source>
</evidence>
<keyword evidence="5 9" id="KW-0378">Hydrolase</keyword>
<evidence type="ECO:0000256" key="2">
    <source>
        <dbReference type="ARBA" id="ARBA00008834"/>
    </source>
</evidence>
<dbReference type="SUPFAM" id="SSF51126">
    <property type="entry name" value="Pectin lyase-like"/>
    <property type="match status" value="1"/>
</dbReference>
<dbReference type="GO" id="GO:0071555">
    <property type="term" value="P:cell wall organization"/>
    <property type="evidence" value="ECO:0007669"/>
    <property type="project" value="UniProtKB-KW"/>
</dbReference>
<dbReference type="InterPro" id="IPR012334">
    <property type="entry name" value="Pectin_lyas_fold"/>
</dbReference>
<accession>A0A5J4ZXI6</accession>
<dbReference type="InterPro" id="IPR000743">
    <property type="entry name" value="Glyco_hydro_28"/>
</dbReference>
<feature type="signal peptide" evidence="10">
    <location>
        <begin position="1"/>
        <end position="18"/>
    </location>
</feature>
<evidence type="ECO:0000256" key="8">
    <source>
        <dbReference type="PROSITE-ProRule" id="PRU10052"/>
    </source>
</evidence>
<keyword evidence="3" id="KW-0134">Cell wall</keyword>
<evidence type="ECO:0000256" key="3">
    <source>
        <dbReference type="ARBA" id="ARBA00022512"/>
    </source>
</evidence>
<keyword evidence="6 9" id="KW-0326">Glycosidase</keyword>
<dbReference type="GO" id="GO:0004650">
    <property type="term" value="F:polygalacturonase activity"/>
    <property type="evidence" value="ECO:0007669"/>
    <property type="project" value="InterPro"/>
</dbReference>
<reference evidence="11 12" key="1">
    <citation type="submission" date="2019-09" db="EMBL/GenBank/DDBJ databases">
        <title>A chromosome-level genome assembly of the Chinese tupelo Nyssa sinensis.</title>
        <authorList>
            <person name="Yang X."/>
            <person name="Kang M."/>
            <person name="Yang Y."/>
            <person name="Xiong H."/>
            <person name="Wang M."/>
            <person name="Zhang Z."/>
            <person name="Wang Z."/>
            <person name="Wu H."/>
            <person name="Ma T."/>
            <person name="Liu J."/>
            <person name="Xi Z."/>
        </authorList>
    </citation>
    <scope>NUCLEOTIDE SEQUENCE [LARGE SCALE GENOMIC DNA]</scope>
    <source>
        <strain evidence="11">J267</strain>
        <tissue evidence="11">Leaf</tissue>
    </source>
</reference>
<dbReference type="Proteomes" id="UP000325577">
    <property type="component" value="Linkage Group LG4"/>
</dbReference>
<keyword evidence="12" id="KW-1185">Reference proteome</keyword>
<evidence type="ECO:0000256" key="6">
    <source>
        <dbReference type="ARBA" id="ARBA00023295"/>
    </source>
</evidence>
<dbReference type="AlphaFoldDB" id="A0A5J4ZXI6"/>
<dbReference type="EMBL" id="CM018047">
    <property type="protein sequence ID" value="KAA8523020.1"/>
    <property type="molecule type" value="Genomic_DNA"/>
</dbReference>
<feature type="chain" id="PRO_5023935762" description="Pectate lyase superfamily protein domain-containing protein" evidence="10">
    <location>
        <begin position="19"/>
        <end position="295"/>
    </location>
</feature>
<evidence type="ECO:0000313" key="12">
    <source>
        <dbReference type="Proteomes" id="UP000325577"/>
    </source>
</evidence>
<gene>
    <name evidence="11" type="ORF">F0562_009443</name>
</gene>
<evidence type="ECO:0000256" key="4">
    <source>
        <dbReference type="ARBA" id="ARBA00022525"/>
    </source>
</evidence>
<feature type="active site" evidence="8">
    <location>
        <position position="161"/>
    </location>
</feature>
<dbReference type="Gene3D" id="2.160.20.10">
    <property type="entry name" value="Single-stranded right-handed beta-helix, Pectin lyase-like"/>
    <property type="match status" value="2"/>
</dbReference>
<keyword evidence="4" id="KW-0964">Secreted</keyword>
<comment type="subcellular location">
    <subcellularLocation>
        <location evidence="1">Secreted</location>
        <location evidence="1">Cell wall</location>
    </subcellularLocation>
</comment>
<dbReference type="GO" id="GO:0005975">
    <property type="term" value="P:carbohydrate metabolic process"/>
    <property type="evidence" value="ECO:0007669"/>
    <property type="project" value="InterPro"/>
</dbReference>
<evidence type="ECO:0000256" key="10">
    <source>
        <dbReference type="SAM" id="SignalP"/>
    </source>
</evidence>
<evidence type="ECO:0000256" key="5">
    <source>
        <dbReference type="ARBA" id="ARBA00022801"/>
    </source>
</evidence>
<evidence type="ECO:0000256" key="7">
    <source>
        <dbReference type="ARBA" id="ARBA00023316"/>
    </source>
</evidence>
<dbReference type="PANTHER" id="PTHR31375">
    <property type="match status" value="1"/>
</dbReference>
<name>A0A5J4ZXI6_9ASTE</name>
<protein>
    <recommendedName>
        <fullName evidence="13">Pectate lyase superfamily protein domain-containing protein</fullName>
    </recommendedName>
</protein>
<dbReference type="OrthoDB" id="187139at2759"/>
<organism evidence="11 12">
    <name type="scientific">Nyssa sinensis</name>
    <dbReference type="NCBI Taxonomy" id="561372"/>
    <lineage>
        <taxon>Eukaryota</taxon>
        <taxon>Viridiplantae</taxon>
        <taxon>Streptophyta</taxon>
        <taxon>Embryophyta</taxon>
        <taxon>Tracheophyta</taxon>
        <taxon>Spermatophyta</taxon>
        <taxon>Magnoliopsida</taxon>
        <taxon>eudicotyledons</taxon>
        <taxon>Gunneridae</taxon>
        <taxon>Pentapetalae</taxon>
        <taxon>asterids</taxon>
        <taxon>Cornales</taxon>
        <taxon>Nyssaceae</taxon>
        <taxon>Nyssa</taxon>
    </lineage>
</organism>
<keyword evidence="7" id="KW-0961">Cell wall biogenesis/degradation</keyword>
<dbReference type="InterPro" id="IPR011050">
    <property type="entry name" value="Pectin_lyase_fold/virulence"/>
</dbReference>
<dbReference type="Pfam" id="PF00295">
    <property type="entry name" value="Glyco_hydro_28"/>
    <property type="match status" value="2"/>
</dbReference>
<comment type="similarity">
    <text evidence="2 9">Belongs to the glycosyl hydrolase 28 family.</text>
</comment>
<sequence>MDIFAFIVVLALVSSNNACLNGNGNADSFNVMDYGAVSDGVTDDSQAFLKAWNAACSTATGTPKVLIPGNKTFLLIPVIFSGPCKAKQIDFLISGTILAPASPSAWNGGDASQWLAFHGIRGLNVSGLGTIDGQGKGDDCVSIGDYTSNVKVANVVCGPGHGISIGSLGRGGNFVQVENIHVGKGYVRNVTFEDLKFDSVKNPIIIDQNYCDVRGACKELPTGVHLSNVTYKEFSGTSSTGVAINLNCSRSVACTGILMEFIKLTSAKAGKQVTSSCSNAHGKETEVVPGPCLQN</sequence>